<evidence type="ECO:0000256" key="9">
    <source>
        <dbReference type="SAM" id="MobiDB-lite"/>
    </source>
</evidence>
<organism evidence="13 14">
    <name type="scientific">Beauveria bassiana</name>
    <name type="common">White muscardine disease fungus</name>
    <name type="synonym">Tritirachium shiotae</name>
    <dbReference type="NCBI Taxonomy" id="176275"/>
    <lineage>
        <taxon>Eukaryota</taxon>
        <taxon>Fungi</taxon>
        <taxon>Dikarya</taxon>
        <taxon>Ascomycota</taxon>
        <taxon>Pezizomycotina</taxon>
        <taxon>Sordariomycetes</taxon>
        <taxon>Hypocreomycetidae</taxon>
        <taxon>Hypocreales</taxon>
        <taxon>Cordycipitaceae</taxon>
        <taxon>Beauveria</taxon>
    </lineage>
</organism>
<proteinExistence type="inferred from homology"/>
<feature type="domain" description="Helicase C-terminal" evidence="12">
    <location>
        <begin position="1140"/>
        <end position="1293"/>
    </location>
</feature>
<dbReference type="Proteomes" id="UP000237441">
    <property type="component" value="Unassembled WGS sequence"/>
</dbReference>
<evidence type="ECO:0000256" key="7">
    <source>
        <dbReference type="ARBA" id="ARBA00023125"/>
    </source>
</evidence>
<dbReference type="CDD" id="cd18007">
    <property type="entry name" value="DEXHc_ATRX-like"/>
    <property type="match status" value="1"/>
</dbReference>
<evidence type="ECO:0000256" key="5">
    <source>
        <dbReference type="ARBA" id="ARBA00022806"/>
    </source>
</evidence>
<dbReference type="CDD" id="cd18793">
    <property type="entry name" value="SF2_C_SNF"/>
    <property type="match status" value="1"/>
</dbReference>
<evidence type="ECO:0000256" key="2">
    <source>
        <dbReference type="ARBA" id="ARBA00007025"/>
    </source>
</evidence>
<dbReference type="GO" id="GO:0003677">
    <property type="term" value="F:DNA binding"/>
    <property type="evidence" value="ECO:0007669"/>
    <property type="project" value="UniProtKB-KW"/>
</dbReference>
<feature type="region of interest" description="Disordered" evidence="9">
    <location>
        <begin position="422"/>
        <end position="455"/>
    </location>
</feature>
<keyword evidence="4" id="KW-0378">Hydrolase</keyword>
<evidence type="ECO:0000256" key="8">
    <source>
        <dbReference type="ARBA" id="ARBA00023242"/>
    </source>
</evidence>
<feature type="region of interest" description="Disordered" evidence="9">
    <location>
        <begin position="1389"/>
        <end position="1411"/>
    </location>
</feature>
<feature type="compositionally biased region" description="Basic and acidic residues" evidence="9">
    <location>
        <begin position="1634"/>
        <end position="1644"/>
    </location>
</feature>
<dbReference type="InterPro" id="IPR001660">
    <property type="entry name" value="SAM"/>
</dbReference>
<dbReference type="Pfam" id="PF00176">
    <property type="entry name" value="SNF2-rel_dom"/>
    <property type="match status" value="1"/>
</dbReference>
<evidence type="ECO:0000313" key="13">
    <source>
        <dbReference type="EMBL" id="PQK12629.1"/>
    </source>
</evidence>
<keyword evidence="5" id="KW-0347">Helicase</keyword>
<dbReference type="EMBL" id="JRHA01000003">
    <property type="protein sequence ID" value="PQK12629.1"/>
    <property type="molecule type" value="Genomic_DNA"/>
</dbReference>
<dbReference type="SUPFAM" id="SSF52540">
    <property type="entry name" value="P-loop containing nucleoside triphosphate hydrolases"/>
    <property type="match status" value="2"/>
</dbReference>
<evidence type="ECO:0000256" key="4">
    <source>
        <dbReference type="ARBA" id="ARBA00022801"/>
    </source>
</evidence>
<dbReference type="GO" id="GO:0004386">
    <property type="term" value="F:helicase activity"/>
    <property type="evidence" value="ECO:0007669"/>
    <property type="project" value="UniProtKB-KW"/>
</dbReference>
<dbReference type="InterPro" id="IPR038718">
    <property type="entry name" value="SNF2-like_sf"/>
</dbReference>
<feature type="compositionally biased region" description="Pro residues" evidence="9">
    <location>
        <begin position="117"/>
        <end position="127"/>
    </location>
</feature>
<dbReference type="InterPro" id="IPR014001">
    <property type="entry name" value="Helicase_ATP-bd"/>
</dbReference>
<protein>
    <recommendedName>
        <fullName evidence="15">Protein CHROMATIN REMODELING 20</fullName>
    </recommendedName>
</protein>
<evidence type="ECO:0000259" key="12">
    <source>
        <dbReference type="PROSITE" id="PS51194"/>
    </source>
</evidence>
<keyword evidence="6" id="KW-0067">ATP-binding</keyword>
<evidence type="ECO:0000259" key="10">
    <source>
        <dbReference type="PROSITE" id="PS50105"/>
    </source>
</evidence>
<dbReference type="PROSITE" id="PS51192">
    <property type="entry name" value="HELICASE_ATP_BIND_1"/>
    <property type="match status" value="1"/>
</dbReference>
<dbReference type="InterPro" id="IPR027417">
    <property type="entry name" value="P-loop_NTPase"/>
</dbReference>
<dbReference type="Gene3D" id="3.40.50.300">
    <property type="entry name" value="P-loop containing nucleotide triphosphate hydrolases"/>
    <property type="match status" value="1"/>
</dbReference>
<dbReference type="Gene3D" id="3.40.50.10810">
    <property type="entry name" value="Tandem AAA-ATPase domain"/>
    <property type="match status" value="1"/>
</dbReference>
<feature type="region of interest" description="Disordered" evidence="9">
    <location>
        <begin position="97"/>
        <end position="130"/>
    </location>
</feature>
<dbReference type="SMART" id="SM00490">
    <property type="entry name" value="HELICc"/>
    <property type="match status" value="1"/>
</dbReference>
<dbReference type="GO" id="GO:0005524">
    <property type="term" value="F:ATP binding"/>
    <property type="evidence" value="ECO:0007669"/>
    <property type="project" value="UniProtKB-KW"/>
</dbReference>
<evidence type="ECO:0000313" key="14">
    <source>
        <dbReference type="Proteomes" id="UP000237441"/>
    </source>
</evidence>
<dbReference type="SMART" id="SM00487">
    <property type="entry name" value="DEXDc"/>
    <property type="match status" value="1"/>
</dbReference>
<dbReference type="Pfam" id="PF00271">
    <property type="entry name" value="Helicase_C"/>
    <property type="match status" value="1"/>
</dbReference>
<comment type="subcellular location">
    <subcellularLocation>
        <location evidence="1">Nucleus</location>
    </subcellularLocation>
</comment>
<gene>
    <name evidence="13" type="ORF">BB8028_0003g12450</name>
</gene>
<feature type="compositionally biased region" description="Polar residues" evidence="9">
    <location>
        <begin position="1390"/>
        <end position="1403"/>
    </location>
</feature>
<evidence type="ECO:0008006" key="15">
    <source>
        <dbReference type="Google" id="ProtNLM"/>
    </source>
</evidence>
<dbReference type="InterPro" id="IPR056026">
    <property type="entry name" value="DUF7607"/>
</dbReference>
<reference evidence="13 14" key="1">
    <citation type="submission" date="2016-07" db="EMBL/GenBank/DDBJ databases">
        <title>Comparative genomics of the entomopathogenic fungus Beauveria bassiana.</title>
        <authorList>
            <person name="Valero Jimenez C.A."/>
            <person name="Zwaan B.J."/>
            <person name="Van Kan J.A."/>
            <person name="Takken W."/>
            <person name="Debets A.J."/>
            <person name="Schoustra S.E."/>
            <person name="Koenraadt C.J."/>
        </authorList>
    </citation>
    <scope>NUCLEOTIDE SEQUENCE [LARGE SCALE GENOMIC DNA]</scope>
    <source>
        <strain evidence="13 14">ARSEF 8028</strain>
    </source>
</reference>
<comment type="caution">
    <text evidence="13">The sequence shown here is derived from an EMBL/GenBank/DDBJ whole genome shotgun (WGS) entry which is preliminary data.</text>
</comment>
<evidence type="ECO:0000256" key="1">
    <source>
        <dbReference type="ARBA" id="ARBA00004123"/>
    </source>
</evidence>
<sequence length="1676" mass="189307">MALPSLEDPFLWDLDRVCRELCCDGAEWTSDVSAFESRLRENLMDGETLLTYELIFSRKELTECLGVTAARHRTKFFRKIMNLQKQSPRFRAEKRAIDNDGVRETSPPPQTATVPIASPPRPTPTITPPTIAQTNAVETAHSKPSDEQPSTRRRLVPTFVTDIKPGTVMPRMPGFEELEPEPIQRPYAASAASSMEDLPTAYLGQKAVAAESIVPLEVNYDSDSGPDTFCSVKVSSQPRGKTRAIYSIVKKFLLKNDRKVTKLQSGTKTVASSSDGRDVVDFNDLASLDEETLREMADEEDENRQTSSALLSSERVETIINEEITKFQTRWEEKKLDKLERKAHRLWTQASKHGQLRKQAFETWRQAGHYRNRLSALTRDLRVMQWKLEEELRFSVQIVEQTVEDKLHQEWLTTLFSLRTAPPKPSPISTQQRTFQRKRSSIHNDELSSSSEEESLEGFIVADEPDFAHASSAPSPSVLSPALPHSPLSSTYMPTNSRQNSVIDLTMTSDVEVEGAEESIVPHSLNPFTQEGLAEACGKAPKVWAKQNDRFRLAISMLWKMGFERRDAVFQILAGSTISDIWLDLINQAHDRLLDDSHRLIDAASDLMRIYWSFVRCKYFTEQKCLKLSQKDLDKFEDSEKLFPPFCGFLAEIKDAFPQRNQIAHLGDDDDDEDDELVELDELPDDAGSRSATAKKSKKKEIVLDKSGVELRERAARDMKEQEKRRNELRAAMRYTNTYDSASARSPRFIINESKANDQGFIYIHPEISSRIKEHQIEGVRFLWNHIVRDSSERQGCLLAHTMGLGKTMQTITFLVALRESALSDDPTVRDQIPQDLRDWKVLVLCPSGLVENWKDEFLIWAPKHLMQAIFTVEAVHSPLQRVENAKEWAVRGGILIIGYNMFKSEFRKGNENTVTVDRILVENARVVIADEAHSLKNPKTKITQVASDLKTSTRIALTGSPLANNVEEYYAMINWVAPNFLGPLQEFRDMYATPIHQGLYTDSTSNEKRKAIKLLQVLKTTAAPKVHRATMKSCLKDELPPKEEFVISVPPTEIQRKLYDLYMQAAHNSGDKVEQATLFGVLNHLALICAHPAVYRKHVIELKRKGEIGKDVARFPMDTIPQIMNMTSDPGLGRVELSYKIELLNKILDQSSRMGDKVLVFSQSIPTLDYLAKLFGSQKRRFCRLDGSTQISKRQDMVKSFNKGSEEVYLISTNAGGVGLNIFGANRVVIFDFKYNPVSDQQAIGRAYRIGQTKPVFVYRFVVAGSFEDDLQNKAVFKMQLASRVVDQKNPISWSKRMSNLLHLIQDVDATESRFDFKGKDAILDHLLDHDEGGAILSIMSSDAFEEEDETATLTAEERQEADSMVERHRLRMTDPDKYVRMTEAERVVSNQRPTSHIASSKPNKDWFPERPDHAFEATSHYGYIAPPAATVSSGPMPILGANTYYGNSGSSQVMTPNSSMLQSNTAPVFSEVSCSEARDQFREKLAFELRALESHHNFRFGADSKSVSITDEIEAERLSQNKGVAADTLWWNSLTRKLSNKKNLLAIASGQVSAKFMGKSPESEMQSRFRSLEVMSDEFFLSNIQMGGKPKDPESLSNIMRSPTRWIDNTINKVQAREDARVMRRAAEIRGGVRTDDRRDEGGPDLPSWASRVLGGTGGQGRLAESLLSRRVQG</sequence>
<dbReference type="InterPro" id="IPR000330">
    <property type="entry name" value="SNF2_N"/>
</dbReference>
<dbReference type="GO" id="GO:0016887">
    <property type="term" value="F:ATP hydrolysis activity"/>
    <property type="evidence" value="ECO:0007669"/>
    <property type="project" value="InterPro"/>
</dbReference>
<dbReference type="PANTHER" id="PTHR45797">
    <property type="entry name" value="RAD54-LIKE"/>
    <property type="match status" value="1"/>
</dbReference>
<dbReference type="GO" id="GO:0005634">
    <property type="term" value="C:nucleus"/>
    <property type="evidence" value="ECO:0007669"/>
    <property type="project" value="UniProtKB-SubCell"/>
</dbReference>
<dbReference type="PROSITE" id="PS51194">
    <property type="entry name" value="HELICASE_CTER"/>
    <property type="match status" value="1"/>
</dbReference>
<dbReference type="Pfam" id="PF24580">
    <property type="entry name" value="DUF7607"/>
    <property type="match status" value="1"/>
</dbReference>
<dbReference type="PANTHER" id="PTHR45797:SF1">
    <property type="entry name" value="HELICASE ARIP4"/>
    <property type="match status" value="1"/>
</dbReference>
<evidence type="ECO:0000256" key="6">
    <source>
        <dbReference type="ARBA" id="ARBA00022840"/>
    </source>
</evidence>
<evidence type="ECO:0000256" key="3">
    <source>
        <dbReference type="ARBA" id="ARBA00022741"/>
    </source>
</evidence>
<evidence type="ECO:0000259" key="11">
    <source>
        <dbReference type="PROSITE" id="PS51192"/>
    </source>
</evidence>
<dbReference type="InterPro" id="IPR001650">
    <property type="entry name" value="Helicase_C-like"/>
</dbReference>
<feature type="region of interest" description="Disordered" evidence="9">
    <location>
        <begin position="1634"/>
        <end position="1676"/>
    </location>
</feature>
<dbReference type="PROSITE" id="PS50105">
    <property type="entry name" value="SAM_DOMAIN"/>
    <property type="match status" value="1"/>
</dbReference>
<keyword evidence="7" id="KW-0238">DNA-binding</keyword>
<dbReference type="OrthoDB" id="2020972at2759"/>
<feature type="domain" description="SAM" evidence="10">
    <location>
        <begin position="26"/>
        <end position="86"/>
    </location>
</feature>
<accession>A0A2S7Y9D8</accession>
<feature type="domain" description="Helicase ATP-binding" evidence="11">
    <location>
        <begin position="788"/>
        <end position="980"/>
    </location>
</feature>
<dbReference type="InterPro" id="IPR049730">
    <property type="entry name" value="SNF2/RAD54-like_C"/>
</dbReference>
<keyword evidence="3" id="KW-0547">Nucleotide-binding</keyword>
<keyword evidence="8" id="KW-0539">Nucleus</keyword>
<dbReference type="InterPro" id="IPR044574">
    <property type="entry name" value="ARIP4-like"/>
</dbReference>
<comment type="similarity">
    <text evidence="2">Belongs to the SNF2/RAD54 helicase family.</text>
</comment>
<name>A0A2S7Y9D8_BEABA</name>